<reference evidence="4" key="1">
    <citation type="submission" date="2022-01" db="EMBL/GenBank/DDBJ databases">
        <authorList>
            <person name="Braso-Vives M."/>
        </authorList>
    </citation>
    <scope>NUCLEOTIDE SEQUENCE</scope>
</reference>
<keyword evidence="1" id="KW-0175">Coiled coil</keyword>
<gene>
    <name evidence="4" type="primary">EFCAB12</name>
    <name evidence="4" type="ORF">BLAG_LOCUS19140</name>
</gene>
<feature type="region of interest" description="Disordered" evidence="2">
    <location>
        <begin position="164"/>
        <end position="198"/>
    </location>
</feature>
<dbReference type="SUPFAM" id="SSF47473">
    <property type="entry name" value="EF-hand"/>
    <property type="match status" value="1"/>
</dbReference>
<name>A0A8J9ZZL6_BRALA</name>
<dbReference type="AlphaFoldDB" id="A0A8J9ZZL6"/>
<dbReference type="InterPro" id="IPR011992">
    <property type="entry name" value="EF-hand-dom_pair"/>
</dbReference>
<feature type="domain" description="EF-hand" evidence="3">
    <location>
        <begin position="247"/>
        <end position="282"/>
    </location>
</feature>
<accession>A0A8J9ZZL6</accession>
<dbReference type="PANTHER" id="PTHR47225:SF1">
    <property type="entry name" value="EF-HAND CALCIUM-BINDING DOMAIN-CONTAINING PROTEIN 12"/>
    <property type="match status" value="1"/>
</dbReference>
<dbReference type="EMBL" id="OV696690">
    <property type="protein sequence ID" value="CAH1265016.1"/>
    <property type="molecule type" value="Genomic_DNA"/>
</dbReference>
<evidence type="ECO:0000256" key="2">
    <source>
        <dbReference type="SAM" id="MobiDB-lite"/>
    </source>
</evidence>
<feature type="compositionally biased region" description="Basic and acidic residues" evidence="2">
    <location>
        <begin position="296"/>
        <end position="314"/>
    </location>
</feature>
<dbReference type="InterPro" id="IPR042847">
    <property type="entry name" value="EFC12"/>
</dbReference>
<dbReference type="GO" id="GO:0005509">
    <property type="term" value="F:calcium ion binding"/>
    <property type="evidence" value="ECO:0007669"/>
    <property type="project" value="InterPro"/>
</dbReference>
<protein>
    <submittedName>
        <fullName evidence="4">EFCAB12 protein</fullName>
    </submittedName>
</protein>
<feature type="domain" description="EF-hand" evidence="3">
    <location>
        <begin position="211"/>
        <end position="246"/>
    </location>
</feature>
<dbReference type="SMART" id="SM00054">
    <property type="entry name" value="EFh"/>
    <property type="match status" value="2"/>
</dbReference>
<keyword evidence="5" id="KW-1185">Reference proteome</keyword>
<dbReference type="Proteomes" id="UP000838412">
    <property type="component" value="Chromosome 5"/>
</dbReference>
<evidence type="ECO:0000313" key="5">
    <source>
        <dbReference type="Proteomes" id="UP000838412"/>
    </source>
</evidence>
<feature type="region of interest" description="Disordered" evidence="2">
    <location>
        <begin position="290"/>
        <end position="360"/>
    </location>
</feature>
<feature type="compositionally biased region" description="Low complexity" evidence="2">
    <location>
        <begin position="167"/>
        <end position="178"/>
    </location>
</feature>
<dbReference type="Pfam" id="PF13499">
    <property type="entry name" value="EF-hand_7"/>
    <property type="match status" value="1"/>
</dbReference>
<dbReference type="InterPro" id="IPR002048">
    <property type="entry name" value="EF_hand_dom"/>
</dbReference>
<feature type="coiled-coil region" evidence="1">
    <location>
        <begin position="95"/>
        <end position="122"/>
    </location>
</feature>
<dbReference type="OrthoDB" id="10005811at2759"/>
<dbReference type="PANTHER" id="PTHR47225">
    <property type="entry name" value="EF-HAND CALCIUM-BINDING DOMAIN-CONTAINING PROTEIN 12"/>
    <property type="match status" value="1"/>
</dbReference>
<evidence type="ECO:0000259" key="3">
    <source>
        <dbReference type="PROSITE" id="PS50222"/>
    </source>
</evidence>
<dbReference type="CDD" id="cd00051">
    <property type="entry name" value="EFh"/>
    <property type="match status" value="1"/>
</dbReference>
<dbReference type="Gene3D" id="1.10.238.10">
    <property type="entry name" value="EF-hand"/>
    <property type="match status" value="1"/>
</dbReference>
<sequence>MALTADLDPEFSDFGFQWLFDPNDLAYLPIQEQLKHYKQRQLFPNLYYRVASKSFGPPVSRRRVIIAPPMSTADDGIRELKQPFHASLNPPPQPTKTLEEEVREIQKELRFREQECKEWVANRQTLRQDLNKLGLNQTWLARKPDRTGLESRVLGQLKVADRRKQEAQAQQSEATQVAKPKVKDERVMSPTPMVASPSPEAMRVIDRYVREHKLRLLDFFMRFDKNKQWLVSREDFKKVIKLTGVPISDHQLEDLMVMLDQDGNEKIDYRELVKGRSKLHGEEWEELRSQATSRLTRSEENLTAGKHESPDRKARSTSAHVARVHHMPSHKTPEKQAQETGSRRSLVSSSSSLLEVPPVDTAEAVPLSSELMLERRKREKQWEKKEKQKKKKRQQELEEAVRLIRTGNVAVDNHSLPSSMTGEMGAAVDRYRQQRLREYNQICRLCKEQGIALTPTLLERVLLHPGDRLPTSCTSGLRQPGLSLLSEHWARTPAQTKAKKKEEKAVKHQGDHVVKRTKQGTLLFDSRHVYPMQKRVGVTGQRMSLSTGKANISRVVDCWMTFEEYEQLTRTHKVRFKKLAGSDTPNTSSVDDNAFWPGQLLDKMRLCMCPEDKPPAESHTLFHNTRHKPPSNWGYDNNDRTWPISDSGYVQYGHIERDKEIRGYNL</sequence>
<dbReference type="PROSITE" id="PS50222">
    <property type="entry name" value="EF_HAND_2"/>
    <property type="match status" value="2"/>
</dbReference>
<organism evidence="4 5">
    <name type="scientific">Branchiostoma lanceolatum</name>
    <name type="common">Common lancelet</name>
    <name type="synonym">Amphioxus lanceolatum</name>
    <dbReference type="NCBI Taxonomy" id="7740"/>
    <lineage>
        <taxon>Eukaryota</taxon>
        <taxon>Metazoa</taxon>
        <taxon>Chordata</taxon>
        <taxon>Cephalochordata</taxon>
        <taxon>Leptocardii</taxon>
        <taxon>Amphioxiformes</taxon>
        <taxon>Branchiostomatidae</taxon>
        <taxon>Branchiostoma</taxon>
    </lineage>
</organism>
<evidence type="ECO:0000256" key="1">
    <source>
        <dbReference type="SAM" id="Coils"/>
    </source>
</evidence>
<evidence type="ECO:0000313" key="4">
    <source>
        <dbReference type="EMBL" id="CAH1265016.1"/>
    </source>
</evidence>
<feature type="compositionally biased region" description="Low complexity" evidence="2">
    <location>
        <begin position="343"/>
        <end position="354"/>
    </location>
</feature>
<proteinExistence type="predicted"/>